<dbReference type="AlphaFoldDB" id="A0A1S8A6E6"/>
<dbReference type="PANTHER" id="PTHR37842">
    <property type="match status" value="1"/>
</dbReference>
<keyword evidence="4" id="KW-1185">Reference proteome</keyword>
<dbReference type="GO" id="GO:0016787">
    <property type="term" value="F:hydrolase activity"/>
    <property type="evidence" value="ECO:0007669"/>
    <property type="project" value="UniProtKB-KW"/>
</dbReference>
<dbReference type="InterPro" id="IPR029018">
    <property type="entry name" value="Hex-like_dom2"/>
</dbReference>
<keyword evidence="2" id="KW-0732">Signal</keyword>
<dbReference type="STRING" id="77044.A0A1S8A6E6"/>
<dbReference type="EMBL" id="DF977455">
    <property type="protein sequence ID" value="GAW25656.1"/>
    <property type="molecule type" value="Genomic_DNA"/>
</dbReference>
<dbReference type="PANTHER" id="PTHR37842:SF2">
    <property type="entry name" value="GYLCOSYL HYDROLASE 115 C-TERMINAL DOMAIN-CONTAINING PROTEIN"/>
    <property type="match status" value="1"/>
</dbReference>
<dbReference type="Gene3D" id="3.30.379.10">
    <property type="entry name" value="Chitobiase/beta-hexosaminidase domain 2-like"/>
    <property type="match status" value="1"/>
</dbReference>
<evidence type="ECO:0000313" key="4">
    <source>
        <dbReference type="Proteomes" id="UP000054516"/>
    </source>
</evidence>
<proteinExistence type="predicted"/>
<evidence type="ECO:0000313" key="3">
    <source>
        <dbReference type="EMBL" id="GAW25656.1"/>
    </source>
</evidence>
<sequence>MAPLLWLVLTAWASLIAALGQQSIVRFTPATNAFQIAGGGISTPQILVSSDDNWGVIRAAGDLAKDFGRVTGTNFTLSNGEEGAKPATYEYQTVAANYTHVSHCLGCRIDSQSRDRGKGCTGCLWLRIWYSIRGCGCVHDNTGGFESITDDNFFW</sequence>
<evidence type="ECO:0000256" key="1">
    <source>
        <dbReference type="ARBA" id="ARBA00022801"/>
    </source>
</evidence>
<protein>
    <submittedName>
        <fullName evidence="3">Putative immunoglobulin I-set domain-containing protein</fullName>
    </submittedName>
</protein>
<gene>
    <name evidence="3" type="ORF">SAMD00023353_1002090</name>
</gene>
<evidence type="ECO:0000256" key="2">
    <source>
        <dbReference type="SAM" id="SignalP"/>
    </source>
</evidence>
<name>A0A1S8A6E6_ROSNE</name>
<dbReference type="OrthoDB" id="4849794at2759"/>
<feature type="chain" id="PRO_5013159463" evidence="2">
    <location>
        <begin position="19"/>
        <end position="155"/>
    </location>
</feature>
<feature type="signal peptide" evidence="2">
    <location>
        <begin position="1"/>
        <end position="18"/>
    </location>
</feature>
<organism evidence="3">
    <name type="scientific">Rosellinia necatrix</name>
    <name type="common">White root-rot fungus</name>
    <dbReference type="NCBI Taxonomy" id="77044"/>
    <lineage>
        <taxon>Eukaryota</taxon>
        <taxon>Fungi</taxon>
        <taxon>Dikarya</taxon>
        <taxon>Ascomycota</taxon>
        <taxon>Pezizomycotina</taxon>
        <taxon>Sordariomycetes</taxon>
        <taxon>Xylariomycetidae</taxon>
        <taxon>Xylariales</taxon>
        <taxon>Xylariaceae</taxon>
        <taxon>Rosellinia</taxon>
    </lineage>
</organism>
<keyword evidence="1" id="KW-0378">Hydrolase</keyword>
<dbReference type="Proteomes" id="UP000054516">
    <property type="component" value="Unassembled WGS sequence"/>
</dbReference>
<accession>A0A1S8A6E6</accession>
<reference evidence="3" key="1">
    <citation type="submission" date="2016-03" db="EMBL/GenBank/DDBJ databases">
        <title>Draft genome sequence of Rosellinia necatrix.</title>
        <authorList>
            <person name="Kanematsu S."/>
        </authorList>
    </citation>
    <scope>NUCLEOTIDE SEQUENCE [LARGE SCALE GENOMIC DNA]</scope>
    <source>
        <strain evidence="3">W97</strain>
    </source>
</reference>